<protein>
    <recommendedName>
        <fullName evidence="1">Neprosin PEP catalytic domain-containing protein</fullName>
    </recommendedName>
</protein>
<feature type="domain" description="Neprosin PEP catalytic" evidence="1">
    <location>
        <begin position="108"/>
        <end position="362"/>
    </location>
</feature>
<dbReference type="AlphaFoldDB" id="A0A8K0IWB8"/>
<comment type="caution">
    <text evidence="2">The sequence shown here is derived from an EMBL/GenBank/DDBJ whole genome shotgun (WGS) entry which is preliminary data.</text>
</comment>
<dbReference type="PANTHER" id="PTHR31589:SF24">
    <property type="entry name" value="OS07G0205500 PROTEIN"/>
    <property type="match status" value="1"/>
</dbReference>
<dbReference type="Proteomes" id="UP000797356">
    <property type="component" value="Chromosome 14"/>
</dbReference>
<organism evidence="2 3">
    <name type="scientific">Cocos nucifera</name>
    <name type="common">Coconut palm</name>
    <dbReference type="NCBI Taxonomy" id="13894"/>
    <lineage>
        <taxon>Eukaryota</taxon>
        <taxon>Viridiplantae</taxon>
        <taxon>Streptophyta</taxon>
        <taxon>Embryophyta</taxon>
        <taxon>Tracheophyta</taxon>
        <taxon>Spermatophyta</taxon>
        <taxon>Magnoliopsida</taxon>
        <taxon>Liliopsida</taxon>
        <taxon>Arecaceae</taxon>
        <taxon>Arecoideae</taxon>
        <taxon>Cocoseae</taxon>
        <taxon>Attaleinae</taxon>
        <taxon>Cocos</taxon>
    </lineage>
</organism>
<proteinExistence type="predicted"/>
<evidence type="ECO:0000259" key="1">
    <source>
        <dbReference type="PROSITE" id="PS52045"/>
    </source>
</evidence>
<dbReference type="OrthoDB" id="1858978at2759"/>
<reference evidence="2" key="1">
    <citation type="journal article" date="2017" name="Gigascience">
        <title>The genome draft of coconut (Cocos nucifera).</title>
        <authorList>
            <person name="Xiao Y."/>
            <person name="Xu P."/>
            <person name="Fan H."/>
            <person name="Baudouin L."/>
            <person name="Xia W."/>
            <person name="Bocs S."/>
            <person name="Xu J."/>
            <person name="Li Q."/>
            <person name="Guo A."/>
            <person name="Zhou L."/>
            <person name="Li J."/>
            <person name="Wu Y."/>
            <person name="Ma Z."/>
            <person name="Armero A."/>
            <person name="Issali A.E."/>
            <person name="Liu N."/>
            <person name="Peng M."/>
            <person name="Yang Y."/>
        </authorList>
    </citation>
    <scope>NUCLEOTIDE SEQUENCE</scope>
    <source>
        <tissue evidence="2">Spear leaf of Hainan Tall coconut</tissue>
    </source>
</reference>
<gene>
    <name evidence="2" type="ORF">COCNU_14G012490</name>
</gene>
<name>A0A8K0IWB8_COCNU</name>
<evidence type="ECO:0000313" key="3">
    <source>
        <dbReference type="Proteomes" id="UP000797356"/>
    </source>
</evidence>
<accession>A0A8K0IWB8</accession>
<sequence length="362" mass="41030">MIYLSCAKAGVQHTRQQLEVQRYLKKLNKPAIKSIKMRPSFQPFDLDDENEVALKKKTSSITQLWHQNGRCPWETIPIRRTKMEDVLRASSIERFGKKRSNAIPNSNSILRDGYIHEHSFALVNGQKYYGTSVFMDVWNPFVQEPGEFSNTQFWVVADPFEDQNTIEAGWHVYPNLYGDNRTRLFIYWTTDNYNRTGCHNLQCSGFIQVNNEIALGSSIYPISSYGGPQYGIDLSLFKEPQTGYWWLQYGKKTLGYWPSTLFSHLSYATSVLWGAEIINFKLNGKHTSTVMGSGHFGKEGHGKASFCSNIKILDEALTPADPQGVVAIAESPNCYDVRNATNFGDLGTHFYYGGPGKNPNCP</sequence>
<dbReference type="InterPro" id="IPR025521">
    <property type="entry name" value="Neprosin_propep"/>
</dbReference>
<dbReference type="InterPro" id="IPR004314">
    <property type="entry name" value="Neprosin"/>
</dbReference>
<dbReference type="Pfam" id="PF03080">
    <property type="entry name" value="Neprosin"/>
    <property type="match status" value="1"/>
</dbReference>
<evidence type="ECO:0000313" key="2">
    <source>
        <dbReference type="EMBL" id="KAG1368781.1"/>
    </source>
</evidence>
<dbReference type="InterPro" id="IPR053168">
    <property type="entry name" value="Glutamic_endopeptidase"/>
</dbReference>
<dbReference type="EMBL" id="CM017885">
    <property type="protein sequence ID" value="KAG1368781.1"/>
    <property type="molecule type" value="Genomic_DNA"/>
</dbReference>
<reference evidence="2" key="2">
    <citation type="submission" date="2019-07" db="EMBL/GenBank/DDBJ databases">
        <authorList>
            <person name="Yang Y."/>
            <person name="Bocs S."/>
            <person name="Baudouin L."/>
        </authorList>
    </citation>
    <scope>NUCLEOTIDE SEQUENCE</scope>
    <source>
        <tissue evidence="2">Spear leaf of Hainan Tall coconut</tissue>
    </source>
</reference>
<dbReference type="PROSITE" id="PS52045">
    <property type="entry name" value="NEPROSIN_PEP_CD"/>
    <property type="match status" value="1"/>
</dbReference>
<keyword evidence="3" id="KW-1185">Reference proteome</keyword>
<dbReference type="PANTHER" id="PTHR31589">
    <property type="entry name" value="PROTEIN, PUTATIVE (DUF239)-RELATED-RELATED"/>
    <property type="match status" value="1"/>
</dbReference>
<dbReference type="Pfam" id="PF14365">
    <property type="entry name" value="Neprosin_AP"/>
    <property type="match status" value="1"/>
</dbReference>
<dbReference type="Gene3D" id="3.90.1320.10">
    <property type="entry name" value="Outer-capsid protein sigma 3, large lobe"/>
    <property type="match status" value="1"/>
</dbReference>